<accession>A0AAD8EJR0</accession>
<dbReference type="InterPro" id="IPR017920">
    <property type="entry name" value="COMM"/>
</dbReference>
<feature type="domain" description="COMM" evidence="1">
    <location>
        <begin position="127"/>
        <end position="188"/>
    </location>
</feature>
<dbReference type="EMBL" id="JASPKZ010003834">
    <property type="protein sequence ID" value="KAJ9592499.1"/>
    <property type="molecule type" value="Genomic_DNA"/>
</dbReference>
<dbReference type="Pfam" id="PF07258">
    <property type="entry name" value="COMM_domain"/>
    <property type="match status" value="1"/>
</dbReference>
<reference evidence="2" key="1">
    <citation type="journal article" date="2023" name="IScience">
        <title>Live-bearing cockroach genome reveals convergent evolutionary mechanisms linked to viviparity in insects and beyond.</title>
        <authorList>
            <person name="Fouks B."/>
            <person name="Harrison M.C."/>
            <person name="Mikhailova A.A."/>
            <person name="Marchal E."/>
            <person name="English S."/>
            <person name="Carruthers M."/>
            <person name="Jennings E.C."/>
            <person name="Chiamaka E.L."/>
            <person name="Frigard R.A."/>
            <person name="Pippel M."/>
            <person name="Attardo G.M."/>
            <person name="Benoit J.B."/>
            <person name="Bornberg-Bauer E."/>
            <person name="Tobe S.S."/>
        </authorList>
    </citation>
    <scope>NUCLEOTIDE SEQUENCE</scope>
    <source>
        <strain evidence="2">Stay&amp;Tobe</strain>
    </source>
</reference>
<comment type="caution">
    <text evidence="2">The sequence shown here is derived from an EMBL/GenBank/DDBJ whole genome shotgun (WGS) entry which is preliminary data.</text>
</comment>
<dbReference type="InterPro" id="IPR047155">
    <property type="entry name" value="COMMD4/6/7/8"/>
</dbReference>
<organism evidence="2 3">
    <name type="scientific">Diploptera punctata</name>
    <name type="common">Pacific beetle cockroach</name>
    <dbReference type="NCBI Taxonomy" id="6984"/>
    <lineage>
        <taxon>Eukaryota</taxon>
        <taxon>Metazoa</taxon>
        <taxon>Ecdysozoa</taxon>
        <taxon>Arthropoda</taxon>
        <taxon>Hexapoda</taxon>
        <taxon>Insecta</taxon>
        <taxon>Pterygota</taxon>
        <taxon>Neoptera</taxon>
        <taxon>Polyneoptera</taxon>
        <taxon>Dictyoptera</taxon>
        <taxon>Blattodea</taxon>
        <taxon>Blaberoidea</taxon>
        <taxon>Blaberidae</taxon>
        <taxon>Diplopterinae</taxon>
        <taxon>Diploptera</taxon>
    </lineage>
</organism>
<dbReference type="AlphaFoldDB" id="A0AAD8EJR0"/>
<proteinExistence type="predicted"/>
<protein>
    <recommendedName>
        <fullName evidence="1">COMM domain-containing protein</fullName>
    </recommendedName>
</protein>
<name>A0AAD8EJR0_DIPPU</name>
<evidence type="ECO:0000313" key="3">
    <source>
        <dbReference type="Proteomes" id="UP001233999"/>
    </source>
</evidence>
<dbReference type="Proteomes" id="UP001233999">
    <property type="component" value="Unassembled WGS sequence"/>
</dbReference>
<dbReference type="PANTHER" id="PTHR16231:SF4">
    <property type="entry name" value="COMM DOMAIN-CONTAINING PROTEIN 4"/>
    <property type="match status" value="1"/>
</dbReference>
<dbReference type="PANTHER" id="PTHR16231">
    <property type="entry name" value="COMM DOMAIN-CONTAINING PROTEIN 4-8 FAMILY MEMBER"/>
    <property type="match status" value="1"/>
</dbReference>
<sequence>MRFRFCGDLDCPDWILAEINTLTRMTSVKMKLVCQQVVKSLLGESMDCEKITKLTADAKFESGEVKACVAALLFILSTSARHGVDGDTLNNELQQLGLPREHATALCRVYSDNANVISNTLRSQSLRLSRLKDVQWRMDTVLMDGNTMVPELRLGLQTVEPSSGSVQNVQLNVDASQLHILLADLKRAASIMEPL</sequence>
<evidence type="ECO:0000259" key="1">
    <source>
        <dbReference type="Pfam" id="PF07258"/>
    </source>
</evidence>
<dbReference type="Pfam" id="PF21672">
    <property type="entry name" value="COMM_HN"/>
    <property type="match status" value="1"/>
</dbReference>
<reference evidence="2" key="2">
    <citation type="submission" date="2023-05" db="EMBL/GenBank/DDBJ databases">
        <authorList>
            <person name="Fouks B."/>
        </authorList>
    </citation>
    <scope>NUCLEOTIDE SEQUENCE</scope>
    <source>
        <strain evidence="2">Stay&amp;Tobe</strain>
        <tissue evidence="2">Testes</tissue>
    </source>
</reference>
<evidence type="ECO:0000313" key="2">
    <source>
        <dbReference type="EMBL" id="KAJ9592499.1"/>
    </source>
</evidence>
<gene>
    <name evidence="2" type="ORF">L9F63_015816</name>
</gene>
<keyword evidence="3" id="KW-1185">Reference proteome</keyword>